<evidence type="ECO:0000256" key="1">
    <source>
        <dbReference type="SAM" id="MobiDB-lite"/>
    </source>
</evidence>
<dbReference type="RefSeq" id="WP_184072792.1">
    <property type="nucleotide sequence ID" value="NZ_JACHDS010000001.1"/>
</dbReference>
<sequence>MMTAGERSAACSAWARLLLLTFVLLGVGAMHTLGHIEPGSPAEAAPHAPAAADHPAPSAQSAHPDHASAASAPVTGASGTDHGVSVHMDPTTMCLAVAGLVLSVPWVAAGAFTRWPPLVAHPAGQLSRLDANVVPPASPPSLSALQVLRI</sequence>
<evidence type="ECO:0000313" key="3">
    <source>
        <dbReference type="Proteomes" id="UP000546642"/>
    </source>
</evidence>
<protein>
    <submittedName>
        <fullName evidence="2">Uncharacterized protein</fullName>
    </submittedName>
</protein>
<keyword evidence="3" id="KW-1185">Reference proteome</keyword>
<dbReference type="Pfam" id="PF19650">
    <property type="entry name" value="DUF6153"/>
    <property type="match status" value="1"/>
</dbReference>
<feature type="region of interest" description="Disordered" evidence="1">
    <location>
        <begin position="38"/>
        <end position="83"/>
    </location>
</feature>
<reference evidence="2 3" key="1">
    <citation type="submission" date="2020-08" db="EMBL/GenBank/DDBJ databases">
        <title>Sequencing the genomes of 1000 actinobacteria strains.</title>
        <authorList>
            <person name="Klenk H.-P."/>
        </authorList>
    </citation>
    <scope>NUCLEOTIDE SEQUENCE [LARGE SCALE GENOMIC DNA]</scope>
    <source>
        <strain evidence="2 3">DSM 46659</strain>
    </source>
</reference>
<dbReference type="InterPro" id="IPR046151">
    <property type="entry name" value="DUF6153"/>
</dbReference>
<organism evidence="2 3">
    <name type="scientific">Nocardiopsis mwathae</name>
    <dbReference type="NCBI Taxonomy" id="1472723"/>
    <lineage>
        <taxon>Bacteria</taxon>
        <taxon>Bacillati</taxon>
        <taxon>Actinomycetota</taxon>
        <taxon>Actinomycetes</taxon>
        <taxon>Streptosporangiales</taxon>
        <taxon>Nocardiopsidaceae</taxon>
        <taxon>Nocardiopsis</taxon>
    </lineage>
</organism>
<name>A0A7W9YFE5_9ACTN</name>
<dbReference type="Proteomes" id="UP000546642">
    <property type="component" value="Unassembled WGS sequence"/>
</dbReference>
<feature type="compositionally biased region" description="Low complexity" evidence="1">
    <location>
        <begin position="40"/>
        <end position="73"/>
    </location>
</feature>
<comment type="caution">
    <text evidence="2">The sequence shown here is derived from an EMBL/GenBank/DDBJ whole genome shotgun (WGS) entry which is preliminary data.</text>
</comment>
<accession>A0A7W9YFE5</accession>
<proteinExistence type="predicted"/>
<gene>
    <name evidence="2" type="ORF">HNR23_000321</name>
</gene>
<evidence type="ECO:0000313" key="2">
    <source>
        <dbReference type="EMBL" id="MBB6170261.1"/>
    </source>
</evidence>
<dbReference type="EMBL" id="JACHDS010000001">
    <property type="protein sequence ID" value="MBB6170261.1"/>
    <property type="molecule type" value="Genomic_DNA"/>
</dbReference>
<dbReference type="AlphaFoldDB" id="A0A7W9YFE5"/>